<evidence type="ECO:0000256" key="2">
    <source>
        <dbReference type="ARBA" id="ARBA00022679"/>
    </source>
</evidence>
<keyword evidence="3 10" id="KW-0479">Metal-binding</keyword>
<feature type="binding site" evidence="10">
    <location>
        <position position="287"/>
    </location>
    <ligand>
        <name>K(+)</name>
        <dbReference type="ChEBI" id="CHEBI:29103"/>
    </ligand>
</feature>
<evidence type="ECO:0000313" key="12">
    <source>
        <dbReference type="EMBL" id="SDX30326.1"/>
    </source>
</evidence>
<feature type="domain" description="Carbohydrate kinase PfkB" evidence="11">
    <location>
        <begin position="3"/>
        <end position="294"/>
    </location>
</feature>
<dbReference type="GO" id="GO:0046872">
    <property type="term" value="F:metal ion binding"/>
    <property type="evidence" value="ECO:0007669"/>
    <property type="project" value="UniProtKB-KW"/>
</dbReference>
<keyword evidence="8 10" id="KW-0630">Potassium</keyword>
<evidence type="ECO:0000256" key="1">
    <source>
        <dbReference type="ARBA" id="ARBA00005380"/>
    </source>
</evidence>
<dbReference type="CDD" id="cd01174">
    <property type="entry name" value="ribokinase"/>
    <property type="match status" value="1"/>
</dbReference>
<dbReference type="Pfam" id="PF00294">
    <property type="entry name" value="PfkB"/>
    <property type="match status" value="1"/>
</dbReference>
<feature type="binding site" evidence="10">
    <location>
        <begin position="220"/>
        <end position="225"/>
    </location>
    <ligand>
        <name>ATP</name>
        <dbReference type="ChEBI" id="CHEBI:30616"/>
    </ligand>
</feature>
<feature type="binding site" evidence="10">
    <location>
        <position position="183"/>
    </location>
    <ligand>
        <name>ATP</name>
        <dbReference type="ChEBI" id="CHEBI:30616"/>
    </ligand>
</feature>
<accession>A0A1H3AKW4</accession>
<dbReference type="OrthoDB" id="9775849at2"/>
<name>A0A1H3AKW4_EUBBA</name>
<evidence type="ECO:0000256" key="8">
    <source>
        <dbReference type="ARBA" id="ARBA00022958"/>
    </source>
</evidence>
<sequence>MAAKILMVGSIMMDLILQMARVPDPSESVLGDSYKNAGGGKGSNSAVAASRVGADVAVYCTLGQDANGEALKAMLEAEGMDTDYMQLVEGQSTGMAVILLEESGMNRIIIYKGANDATAPDALAGAFAKAPQAVMMQLEIPLETNIAALEMAREKGIITCLDAGPAQDYPLEKMKGLTILSPNETETKALVGILPVDEDTCLEASRKLMERAHCQYVVLKMGDKGSYIYGEGIQEMVPPYTVDCVDPTAAGDAFTGALVKMYVETGDILAAAKYANAVGGLACTKLGAQPSLPTAEEVDAFLSKQ</sequence>
<feature type="binding site" evidence="10">
    <location>
        <begin position="40"/>
        <end position="44"/>
    </location>
    <ligand>
        <name>substrate</name>
    </ligand>
</feature>
<evidence type="ECO:0000259" key="11">
    <source>
        <dbReference type="Pfam" id="PF00294"/>
    </source>
</evidence>
<feature type="binding site" evidence="10">
    <location>
        <position position="246"/>
    </location>
    <ligand>
        <name>K(+)</name>
        <dbReference type="ChEBI" id="CHEBI:29103"/>
    </ligand>
</feature>
<evidence type="ECO:0000256" key="9">
    <source>
        <dbReference type="ARBA" id="ARBA00023277"/>
    </source>
</evidence>
<comment type="cofactor">
    <cofactor evidence="10">
        <name>Mg(2+)</name>
        <dbReference type="ChEBI" id="CHEBI:18420"/>
    </cofactor>
</comment>
<dbReference type="UniPathway" id="UPA00916">
    <property type="reaction ID" value="UER00889"/>
</dbReference>
<dbReference type="SUPFAM" id="SSF53613">
    <property type="entry name" value="Ribokinase-like"/>
    <property type="match status" value="1"/>
</dbReference>
<proteinExistence type="inferred from homology"/>
<feature type="active site" description="Proton acceptor" evidence="10">
    <location>
        <position position="252"/>
    </location>
</feature>
<feature type="binding site" evidence="10">
    <location>
        <position position="282"/>
    </location>
    <ligand>
        <name>K(+)</name>
        <dbReference type="ChEBI" id="CHEBI:29103"/>
    </ligand>
</feature>
<feature type="binding site" evidence="10">
    <location>
        <begin position="251"/>
        <end position="252"/>
    </location>
    <ligand>
        <name>ATP</name>
        <dbReference type="ChEBI" id="CHEBI:30616"/>
    </ligand>
</feature>
<reference evidence="13" key="1">
    <citation type="submission" date="2016-10" db="EMBL/GenBank/DDBJ databases">
        <authorList>
            <person name="Varghese N."/>
            <person name="Submissions S."/>
        </authorList>
    </citation>
    <scope>NUCLEOTIDE SEQUENCE [LARGE SCALE GENOMIC DNA]</scope>
    <source>
        <strain evidence="13">VPI 5359</strain>
    </source>
</reference>
<evidence type="ECO:0000256" key="4">
    <source>
        <dbReference type="ARBA" id="ARBA00022741"/>
    </source>
</evidence>
<dbReference type="PROSITE" id="PS00584">
    <property type="entry name" value="PFKB_KINASES_2"/>
    <property type="match status" value="1"/>
</dbReference>
<feature type="binding site" evidence="10">
    <location>
        <position position="285"/>
    </location>
    <ligand>
        <name>K(+)</name>
        <dbReference type="ChEBI" id="CHEBI:29103"/>
    </ligand>
</feature>
<keyword evidence="9 10" id="KW-0119">Carbohydrate metabolism</keyword>
<evidence type="ECO:0000313" key="13">
    <source>
        <dbReference type="Proteomes" id="UP000199652"/>
    </source>
</evidence>
<comment type="subcellular location">
    <subcellularLocation>
        <location evidence="10">Cytoplasm</location>
    </subcellularLocation>
</comment>
<evidence type="ECO:0000256" key="3">
    <source>
        <dbReference type="ARBA" id="ARBA00022723"/>
    </source>
</evidence>
<feature type="binding site" evidence="10">
    <location>
        <position position="291"/>
    </location>
    <ligand>
        <name>K(+)</name>
        <dbReference type="ChEBI" id="CHEBI:29103"/>
    </ligand>
</feature>
<comment type="similarity">
    <text evidence="1">Belongs to the carbohydrate kinase pfkB family.</text>
</comment>
<keyword evidence="10" id="KW-0963">Cytoplasm</keyword>
<feature type="binding site" evidence="10">
    <location>
        <position position="139"/>
    </location>
    <ligand>
        <name>substrate</name>
    </ligand>
</feature>
<dbReference type="Gene3D" id="3.40.1190.20">
    <property type="match status" value="1"/>
</dbReference>
<dbReference type="HAMAP" id="MF_01987">
    <property type="entry name" value="Ribokinase"/>
    <property type="match status" value="1"/>
</dbReference>
<keyword evidence="5 10" id="KW-0418">Kinase</keyword>
<feature type="binding site" evidence="10">
    <location>
        <position position="252"/>
    </location>
    <ligand>
        <name>substrate</name>
    </ligand>
</feature>
<dbReference type="GO" id="GO:0004747">
    <property type="term" value="F:ribokinase activity"/>
    <property type="evidence" value="ECO:0007669"/>
    <property type="project" value="InterPro"/>
</dbReference>
<dbReference type="InterPro" id="IPR002173">
    <property type="entry name" value="Carboh/pur_kinase_PfkB_CS"/>
</dbReference>
<dbReference type="RefSeq" id="WP_090242306.1">
    <property type="nucleotide sequence ID" value="NZ_FNOU01000001.1"/>
</dbReference>
<evidence type="ECO:0000256" key="10">
    <source>
        <dbReference type="HAMAP-Rule" id="MF_01987"/>
    </source>
</evidence>
<dbReference type="STRING" id="1528.SAMN04488579_10186"/>
<dbReference type="AlphaFoldDB" id="A0A1H3AKW4"/>
<keyword evidence="13" id="KW-1185">Reference proteome</keyword>
<evidence type="ECO:0000256" key="5">
    <source>
        <dbReference type="ARBA" id="ARBA00022777"/>
    </source>
</evidence>
<protein>
    <recommendedName>
        <fullName evidence="10">Deoxyribokinase</fullName>
        <shortName evidence="10">dRK</shortName>
        <ecNumber evidence="10">2.7.1.229</ecNumber>
    </recommendedName>
    <alternativeName>
        <fullName evidence="10">ATP:2-deoxy-D-ribose 5-phosphotransferase</fullName>
    </alternativeName>
</protein>
<dbReference type="InterPro" id="IPR011611">
    <property type="entry name" value="PfkB_dom"/>
</dbReference>
<dbReference type="EC" id="2.7.1.229" evidence="10"/>
<dbReference type="EMBL" id="FNOU01000001">
    <property type="protein sequence ID" value="SDX30326.1"/>
    <property type="molecule type" value="Genomic_DNA"/>
</dbReference>
<comment type="function">
    <text evidence="10">Catalyzes the ATP-dependent phosphorylation of 2-deoxy-D-ribose to 2-deoxy-D-ribose 5-phosphate (dRib-5P), allowing the use of deoxyribose as the sole carbon source.</text>
</comment>
<keyword evidence="4 10" id="KW-0547">Nucleotide-binding</keyword>
<dbReference type="PANTHER" id="PTHR10584:SF166">
    <property type="entry name" value="RIBOKINASE"/>
    <property type="match status" value="1"/>
</dbReference>
<comment type="subunit">
    <text evidence="10">Homodimer.</text>
</comment>
<keyword evidence="7 10" id="KW-0460">Magnesium</keyword>
<evidence type="ECO:0000256" key="6">
    <source>
        <dbReference type="ARBA" id="ARBA00022840"/>
    </source>
</evidence>
<organism evidence="12 13">
    <name type="scientific">Eubacterium barkeri</name>
    <name type="common">Clostridium barkeri</name>
    <dbReference type="NCBI Taxonomy" id="1528"/>
    <lineage>
        <taxon>Bacteria</taxon>
        <taxon>Bacillati</taxon>
        <taxon>Bacillota</taxon>
        <taxon>Clostridia</taxon>
        <taxon>Eubacteriales</taxon>
        <taxon>Eubacteriaceae</taxon>
        <taxon>Eubacterium</taxon>
    </lineage>
</organism>
<dbReference type="InterPro" id="IPR011877">
    <property type="entry name" value="Ribokinase"/>
</dbReference>
<dbReference type="InterPro" id="IPR029056">
    <property type="entry name" value="Ribokinase-like"/>
</dbReference>
<dbReference type="InterPro" id="IPR002139">
    <property type="entry name" value="Ribo/fructo_kinase"/>
</dbReference>
<keyword evidence="2 10" id="KW-0808">Transferase</keyword>
<dbReference type="GO" id="GO:0019303">
    <property type="term" value="P:D-ribose catabolic process"/>
    <property type="evidence" value="ECO:0007669"/>
    <property type="project" value="UniProtKB-UniPathway"/>
</dbReference>
<feature type="binding site" evidence="10">
    <location>
        <position position="276"/>
    </location>
    <ligand>
        <name>ATP</name>
        <dbReference type="ChEBI" id="CHEBI:30616"/>
    </ligand>
</feature>
<dbReference type="GO" id="GO:0005524">
    <property type="term" value="F:ATP binding"/>
    <property type="evidence" value="ECO:0007669"/>
    <property type="project" value="UniProtKB-UniRule"/>
</dbReference>
<gene>
    <name evidence="10" type="primary">deoK</name>
    <name evidence="12" type="ORF">SAMN04488579_10186</name>
</gene>
<dbReference type="GO" id="GO:0005829">
    <property type="term" value="C:cytosol"/>
    <property type="evidence" value="ECO:0007669"/>
    <property type="project" value="TreeGrafter"/>
</dbReference>
<feature type="site" description="Important for substrate specificity" evidence="10">
    <location>
        <position position="12"/>
    </location>
</feature>
<feature type="binding site" evidence="10">
    <location>
        <position position="248"/>
    </location>
    <ligand>
        <name>K(+)</name>
        <dbReference type="ChEBI" id="CHEBI:29103"/>
    </ligand>
</feature>
<keyword evidence="6 10" id="KW-0067">ATP-binding</keyword>
<dbReference type="PANTHER" id="PTHR10584">
    <property type="entry name" value="SUGAR KINASE"/>
    <property type="match status" value="1"/>
</dbReference>
<comment type="catalytic activity">
    <reaction evidence="10">
        <text>2-deoxy-D-ribose + ATP = 2-deoxy-D-ribose 5-phosphate + ADP + H(+)</text>
        <dbReference type="Rhea" id="RHEA:30871"/>
        <dbReference type="ChEBI" id="CHEBI:15378"/>
        <dbReference type="ChEBI" id="CHEBI:30616"/>
        <dbReference type="ChEBI" id="CHEBI:62877"/>
        <dbReference type="ChEBI" id="CHEBI:90761"/>
        <dbReference type="ChEBI" id="CHEBI:456216"/>
        <dbReference type="EC" id="2.7.1.229"/>
    </reaction>
</comment>
<feature type="binding site" evidence="10">
    <location>
        <begin position="12"/>
        <end position="14"/>
    </location>
    <ligand>
        <name>substrate</name>
    </ligand>
</feature>
<comment type="similarity">
    <text evidence="10">Belongs to the carbohydrate kinase PfkB family. Deoxyribokinase subfamily.</text>
</comment>
<evidence type="ECO:0000256" key="7">
    <source>
        <dbReference type="ARBA" id="ARBA00022842"/>
    </source>
</evidence>
<dbReference type="PRINTS" id="PR00990">
    <property type="entry name" value="RIBOKINASE"/>
</dbReference>
<dbReference type="Proteomes" id="UP000199652">
    <property type="component" value="Unassembled WGS sequence"/>
</dbReference>